<proteinExistence type="inferred from homology"/>
<evidence type="ECO:0000256" key="2">
    <source>
        <dbReference type="HAMAP-Rule" id="MF_00489"/>
    </source>
</evidence>
<reference evidence="3 4" key="1">
    <citation type="submission" date="2021-03" db="EMBL/GenBank/DDBJ databases">
        <title>Genomic Encyclopedia of Type Strains, Phase IV (KMG-IV): sequencing the most valuable type-strain genomes for metagenomic binning, comparative biology and taxonomic classification.</title>
        <authorList>
            <person name="Goeker M."/>
        </authorList>
    </citation>
    <scope>NUCLEOTIDE SEQUENCE [LARGE SCALE GENOMIC DNA]</scope>
    <source>
        <strain evidence="3 4">DSM 15596</strain>
    </source>
</reference>
<evidence type="ECO:0000256" key="1">
    <source>
        <dbReference type="ARBA" id="ARBA00008522"/>
    </source>
</evidence>
<keyword evidence="4" id="KW-1185">Reference proteome</keyword>
<evidence type="ECO:0000313" key="4">
    <source>
        <dbReference type="Proteomes" id="UP000706926"/>
    </source>
</evidence>
<dbReference type="InterPro" id="IPR003791">
    <property type="entry name" value="UPF0178"/>
</dbReference>
<accession>A0ABS4FFY1</accession>
<dbReference type="HAMAP" id="MF_00489">
    <property type="entry name" value="UPF0178"/>
    <property type="match status" value="1"/>
</dbReference>
<dbReference type="PANTHER" id="PTHR35146">
    <property type="entry name" value="UPF0178 PROTEIN YAII"/>
    <property type="match status" value="1"/>
</dbReference>
<dbReference type="EMBL" id="JAGGKI010000012">
    <property type="protein sequence ID" value="MBP1895161.1"/>
    <property type="molecule type" value="Genomic_DNA"/>
</dbReference>
<dbReference type="NCBIfam" id="NF001095">
    <property type="entry name" value="PRK00124.1"/>
    <property type="match status" value="1"/>
</dbReference>
<dbReference type="Pfam" id="PF02639">
    <property type="entry name" value="DUF188"/>
    <property type="match status" value="1"/>
</dbReference>
<name>A0ABS4FFY1_9BACL</name>
<dbReference type="PANTHER" id="PTHR35146:SF1">
    <property type="entry name" value="UPF0178 PROTEIN YAII"/>
    <property type="match status" value="1"/>
</dbReference>
<dbReference type="Proteomes" id="UP000706926">
    <property type="component" value="Unassembled WGS sequence"/>
</dbReference>
<comment type="caution">
    <text evidence="3">The sequence shown here is derived from an EMBL/GenBank/DDBJ whole genome shotgun (WGS) entry which is preliminary data.</text>
</comment>
<protein>
    <recommendedName>
        <fullName evidence="2">UPF0178 protein J2Z18_004270</fullName>
    </recommendedName>
</protein>
<comment type="similarity">
    <text evidence="1 2">Belongs to the UPF0178 family.</text>
</comment>
<gene>
    <name evidence="3" type="ORF">J2Z18_004270</name>
</gene>
<evidence type="ECO:0000313" key="3">
    <source>
        <dbReference type="EMBL" id="MBP1895161.1"/>
    </source>
</evidence>
<sequence>MISMIEGSSCRIVVDGDACPVKKEIAETARTFHVPVLLVSSYDHMQQAEEGVVTIQVDRSDQSADLYIANHISKGDIVVTQDYGLAALALAKSCYVISFRGRIFRNSDIDFMLDSRHHQAKARRQGKYGKGPKKLLDEDRVFFQHKLTKLLLELQENVHP</sequence>
<organism evidence="3 4">
    <name type="scientific">Paenibacillus lactis</name>
    <dbReference type="NCBI Taxonomy" id="228574"/>
    <lineage>
        <taxon>Bacteria</taxon>
        <taxon>Bacillati</taxon>
        <taxon>Bacillota</taxon>
        <taxon>Bacilli</taxon>
        <taxon>Bacillales</taxon>
        <taxon>Paenibacillaceae</taxon>
        <taxon>Paenibacillus</taxon>
    </lineage>
</organism>